<proteinExistence type="inferred from homology"/>
<evidence type="ECO:0000256" key="1">
    <source>
        <dbReference type="ARBA" id="ARBA00007227"/>
    </source>
</evidence>
<dbReference type="Proteomes" id="UP000321436">
    <property type="component" value="Unassembled WGS sequence"/>
</dbReference>
<name>A0A512RNY1_9BACT</name>
<dbReference type="CDD" id="cd00093">
    <property type="entry name" value="HTH_XRE"/>
    <property type="match status" value="1"/>
</dbReference>
<dbReference type="Gene3D" id="1.10.260.40">
    <property type="entry name" value="lambda repressor-like DNA-binding domains"/>
    <property type="match status" value="1"/>
</dbReference>
<accession>A0A512RNY1</accession>
<dbReference type="PANTHER" id="PTHR43236">
    <property type="entry name" value="ANTITOXIN HIGA1"/>
    <property type="match status" value="1"/>
</dbReference>
<dbReference type="EMBL" id="BKAU01000004">
    <property type="protein sequence ID" value="GEP97405.1"/>
    <property type="molecule type" value="Genomic_DNA"/>
</dbReference>
<gene>
    <name evidence="3" type="ORF">CCY01nite_36650</name>
</gene>
<evidence type="ECO:0000313" key="4">
    <source>
        <dbReference type="Proteomes" id="UP000321436"/>
    </source>
</evidence>
<comment type="caution">
    <text evidence="3">The sequence shown here is derived from an EMBL/GenBank/DDBJ whole genome shotgun (WGS) entry which is preliminary data.</text>
</comment>
<dbReference type="SUPFAM" id="SSF47413">
    <property type="entry name" value="lambda repressor-like DNA-binding domains"/>
    <property type="match status" value="1"/>
</dbReference>
<dbReference type="AlphaFoldDB" id="A0A512RNY1"/>
<dbReference type="GO" id="GO:0003677">
    <property type="term" value="F:DNA binding"/>
    <property type="evidence" value="ECO:0007669"/>
    <property type="project" value="InterPro"/>
</dbReference>
<dbReference type="PANTHER" id="PTHR43236:SF2">
    <property type="entry name" value="BLL0069 PROTEIN"/>
    <property type="match status" value="1"/>
</dbReference>
<dbReference type="InterPro" id="IPR001387">
    <property type="entry name" value="Cro/C1-type_HTH"/>
</dbReference>
<feature type="domain" description="HTH cro/C1-type" evidence="2">
    <location>
        <begin position="33"/>
        <end position="75"/>
    </location>
</feature>
<dbReference type="Gene3D" id="1.10.10.2910">
    <property type="match status" value="1"/>
</dbReference>
<evidence type="ECO:0000313" key="3">
    <source>
        <dbReference type="EMBL" id="GEP97405.1"/>
    </source>
</evidence>
<dbReference type="InterPro" id="IPR010359">
    <property type="entry name" value="IrrE_HExxH"/>
</dbReference>
<sequence length="371" mass="42588">MIMAKKNAYFPQSVPHPGTDLAEKLEEWGMGPKEFAIRTGKPEKTITAILKGESSITPDMAVQFENVTRVPAHFWLNRQRNFDECNARERQRETLVQSIGWAKQFPVSEMVKKGWLPDVITWEEKTAVLLAFFGFSNHHAWEDYYFRQQLKVSFRISLVQTTAPFAISAWLRKGELQAAELSSKPYSAAAFKEALPELKKIMASHPATFFDQLQAICQEAGVKVVHTPCLPKTPISGATRWLNNTPLIQLTGRYKRNDSFWFTFFHEAGHILLHGKKDIFLEDVEYEKRKVTEDAEMKEKEQEADEFAVKWTFSEDEEAEVLAVAPISEQHIRRFAKKFGTHPAIITGRLQHKGIVPYTFGKQYFQAVDFA</sequence>
<dbReference type="InterPro" id="IPR052345">
    <property type="entry name" value="Rad_response_metalloprotease"/>
</dbReference>
<dbReference type="PROSITE" id="PS50943">
    <property type="entry name" value="HTH_CROC1"/>
    <property type="match status" value="1"/>
</dbReference>
<comment type="similarity">
    <text evidence="1">Belongs to the short-chain fatty acyl-CoA assimilation regulator (ScfR) family.</text>
</comment>
<dbReference type="Pfam" id="PF06114">
    <property type="entry name" value="Peptidase_M78"/>
    <property type="match status" value="1"/>
</dbReference>
<dbReference type="InterPro" id="IPR010982">
    <property type="entry name" value="Lambda_DNA-bd_dom_sf"/>
</dbReference>
<reference evidence="3 4" key="1">
    <citation type="submission" date="2019-07" db="EMBL/GenBank/DDBJ databases">
        <title>Whole genome shotgun sequence of Chitinophaga cymbidii NBRC 109752.</title>
        <authorList>
            <person name="Hosoyama A."/>
            <person name="Uohara A."/>
            <person name="Ohji S."/>
            <person name="Ichikawa N."/>
        </authorList>
    </citation>
    <scope>NUCLEOTIDE SEQUENCE [LARGE SCALE GENOMIC DNA]</scope>
    <source>
        <strain evidence="3 4">NBRC 109752</strain>
    </source>
</reference>
<keyword evidence="4" id="KW-1185">Reference proteome</keyword>
<evidence type="ECO:0000259" key="2">
    <source>
        <dbReference type="PROSITE" id="PS50943"/>
    </source>
</evidence>
<protein>
    <submittedName>
        <fullName evidence="3">XRE family transcriptional regulator</fullName>
    </submittedName>
</protein>
<organism evidence="3 4">
    <name type="scientific">Chitinophaga cymbidii</name>
    <dbReference type="NCBI Taxonomy" id="1096750"/>
    <lineage>
        <taxon>Bacteria</taxon>
        <taxon>Pseudomonadati</taxon>
        <taxon>Bacteroidota</taxon>
        <taxon>Chitinophagia</taxon>
        <taxon>Chitinophagales</taxon>
        <taxon>Chitinophagaceae</taxon>
        <taxon>Chitinophaga</taxon>
    </lineage>
</organism>